<keyword evidence="6" id="KW-0963">Cytoplasm</keyword>
<dbReference type="FunFam" id="1.10.10.10:FF:000380">
    <property type="entry name" value="Transcription factor SKN7"/>
    <property type="match status" value="1"/>
</dbReference>
<dbReference type="PRINTS" id="PR00056">
    <property type="entry name" value="HSFDOMAIN"/>
</dbReference>
<sequence>MRFDDNMDDRQSIGGGSANSSSDFVRKLYKMLEDPSYSQVVRWGDDGGSFVVLENERFTKSILPKHFKHSNFASFVRQLNKYDFHKVRHNNEESGHSPYGSGAWEFKHPEFKANNKDSLDNIRRKAPAPRKPPQVVEEAAPTQQMDLVNTQLVATQQQLQQLQQRYEELNIHHSILTQELMNVQKTVVNHEHVMQNVMSYLHSVDARQRRDSKIGGPFAHTVDNNVPPANVDPAQQQISPLEDEPASPLQHATKLLHDLNADVQLNYKNLEHMSDLHNRNGVMSTPPPDGSRVHARAPTSAGSSSSMDYAKLHGDSEAIVYPVGQSNGIDPMYSEHIHNIPYPMPSKENEAVDSRMSAPAARKKSTQVDPGWVRAPQILLVEDDPTCRRIGSKFLYSFRCAIDSAFDGLEAVNKMNAGSKYDLVLMDIIMPNLDGVSATHLIRQFDHTPIIAMTSNIRSDDISMYFQHGMNDVLPKPFTKEGLLNMLEKHLGHLKHMADGMEPMAPHPGSSIPQSSAAHSLKDESSPAQSPSTISNWQSPGQFTGISPTHAATPHQFMHPMHAGYSQDQSPVQFQTPHTPLGAPRQMQHRRQISEIGGEDISMMPPKNTTKSAKAKQKPQEDQREESLQAVVLADSFETRFRPFTQERPRCLLPLTNTPLIEYTLEFLANAGVQDVFVYCGSHADQVEDYINASKWKLKSSPFRALTLLKSTASSVGDAMRDLDNRDLITGDFLLVSGDVVSNMSIEPALAKHRARREKNKDAIMTMVLREAGTGHRTKSKGSRPVFVIDPGAERCLYYEEMGSRRGRSRHITLDPELLTSNAEIDVRDDLIDCHIDICTLDVLAQWSDNFDFQSLRKSFLHGVLKDYETYGKTIHTYIVTNQYAARVKSLRAYNAISKDIMGRWVYPLCPDSNLVPDQSYRFRKGKVYQEDAVVVATTSIKKTAIGSQTNIGEDSIITGSTIGRRCRIGKNVIIEGAYIWDDVTVGDGSIIREAIIANETTIGKNCTIESGALISFGVSLPDHIGISMDRKITRHQESFFDNRLDPEDSDTSSVASSRLVYRHPSASSSASSISTLASLNDDLEPIRDSSRRSSFRSDPSDDAAETRDFHLEATASILDGLQKGDPPDTIILELNGYRMSTNASQHEVRKAVVAAFMKRVSSLSGEDNASGISAREAVREVFSKYKGLVERTMFDKDVDEKVDQVDFLLLLQKEAFGRPNGDQLLLFVTKEVYDSDIIEEDGLLQWWDNERSAEGEMGKVRDLTEQFITYLKEAEEDDESEDEDEDEDMED</sequence>
<dbReference type="GO" id="GO:0005851">
    <property type="term" value="C:eukaryotic translation initiation factor 2B complex"/>
    <property type="evidence" value="ECO:0007669"/>
    <property type="project" value="TreeGrafter"/>
</dbReference>
<evidence type="ECO:0000256" key="24">
    <source>
        <dbReference type="PROSITE-ProRule" id="PRU00169"/>
    </source>
</evidence>
<feature type="region of interest" description="Disordered" evidence="26">
    <location>
        <begin position="284"/>
        <end position="308"/>
    </location>
</feature>
<dbReference type="SUPFAM" id="SSF46785">
    <property type="entry name" value="Winged helix' DNA-binding domain"/>
    <property type="match status" value="1"/>
</dbReference>
<dbReference type="Gene3D" id="3.90.550.10">
    <property type="entry name" value="Spore Coat Polysaccharide Biosynthesis Protein SpsA, Chain A"/>
    <property type="match status" value="1"/>
</dbReference>
<dbReference type="Pfam" id="PF02020">
    <property type="entry name" value="W2"/>
    <property type="match status" value="1"/>
</dbReference>
<evidence type="ECO:0000313" key="30">
    <source>
        <dbReference type="Proteomes" id="UP000593566"/>
    </source>
</evidence>
<dbReference type="GO" id="GO:0043565">
    <property type="term" value="F:sequence-specific DNA binding"/>
    <property type="evidence" value="ECO:0007669"/>
    <property type="project" value="InterPro"/>
</dbReference>
<dbReference type="InterPro" id="IPR011004">
    <property type="entry name" value="Trimer_LpxA-like_sf"/>
</dbReference>
<evidence type="ECO:0000259" key="27">
    <source>
        <dbReference type="PROSITE" id="PS50110"/>
    </source>
</evidence>
<dbReference type="CDD" id="cd04197">
    <property type="entry name" value="eIF-2B_epsilon_N"/>
    <property type="match status" value="1"/>
</dbReference>
<protein>
    <recommendedName>
        <fullName evidence="5">Mannose-1-phosphate guanyltransferase</fullName>
    </recommendedName>
    <alternativeName>
        <fullName evidence="17">GDP-mannose pyrophosphorylase</fullName>
    </alternativeName>
    <alternativeName>
        <fullName evidence="16">GTP-mannose-1-phosphate guanylyltransferase</fullName>
    </alternativeName>
    <alternativeName>
        <fullName evidence="23">Transcription factor SKN7</fullName>
    </alternativeName>
    <alternativeName>
        <fullName evidence="18">Translation initiation factor eIF2B subunit epsilon</fullName>
    </alternativeName>
    <alternativeName>
        <fullName evidence="19">eIF2B GDP-GTP exchange factor subunit epsilon</fullName>
    </alternativeName>
</protein>
<dbReference type="FunFam" id="3.40.50.2300:FF:000212">
    <property type="entry name" value="Stress response regulator/HFS transcription factor"/>
    <property type="match status" value="1"/>
</dbReference>
<dbReference type="GeneID" id="59333634"/>
<dbReference type="PROSITE" id="PS50110">
    <property type="entry name" value="RESPONSE_REGULATORY"/>
    <property type="match status" value="1"/>
</dbReference>
<comment type="function">
    <text evidence="21">Transcription factor that is part of a SLN1-YPD1-SKN7 two-component regulatory system, which controls gene expression in response to changes in the osmolarity of the extracellular environment. Under low osmotic conditions, phosphorylated and activated by the phosphorelay intermediate protein YPD1. Also activated in response to oxidative stress, independent on the two-component regulatory system. Regulates heat shock genes in response to oxidative stress and genes involved in cell wall integrity in response to osmotic changes.</text>
</comment>
<evidence type="ECO:0000256" key="22">
    <source>
        <dbReference type="ARBA" id="ARBA00061465"/>
    </source>
</evidence>
<keyword evidence="10" id="KW-0902">Two-component regulatory system</keyword>
<dbReference type="GO" id="GO:0005634">
    <property type="term" value="C:nucleus"/>
    <property type="evidence" value="ECO:0007669"/>
    <property type="project" value="UniProtKB-SubCell"/>
</dbReference>
<evidence type="ECO:0000256" key="8">
    <source>
        <dbReference type="ARBA" id="ARBA00022553"/>
    </source>
</evidence>
<keyword evidence="15" id="KW-0539">Nucleus</keyword>
<evidence type="ECO:0000256" key="7">
    <source>
        <dbReference type="ARBA" id="ARBA00022540"/>
    </source>
</evidence>
<accession>A0A8H6C9K6</accession>
<dbReference type="Gene3D" id="2.160.10.10">
    <property type="entry name" value="Hexapeptide repeat proteins"/>
    <property type="match status" value="1"/>
</dbReference>
<keyword evidence="8 24" id="KW-0597">Phosphoprotein</keyword>
<dbReference type="InterPro" id="IPR044123">
    <property type="entry name" value="W2_eIF2B_epsilon"/>
</dbReference>
<feature type="compositionally biased region" description="Polar residues" evidence="26">
    <location>
        <begin position="526"/>
        <end position="547"/>
    </location>
</feature>
<evidence type="ECO:0000256" key="26">
    <source>
        <dbReference type="SAM" id="MobiDB-lite"/>
    </source>
</evidence>
<dbReference type="FunFam" id="3.90.550.10:FF:000066">
    <property type="entry name" value="Translation initiation factor eIF-2B subunit epsilon"/>
    <property type="match status" value="1"/>
</dbReference>
<dbReference type="InterPro" id="IPR001789">
    <property type="entry name" value="Sig_transdc_resp-reg_receiver"/>
</dbReference>
<dbReference type="SUPFAM" id="SSF53448">
    <property type="entry name" value="Nucleotide-diphospho-sugar transferases"/>
    <property type="match status" value="1"/>
</dbReference>
<evidence type="ECO:0000256" key="16">
    <source>
        <dbReference type="ARBA" id="ARBA00030179"/>
    </source>
</evidence>
<dbReference type="PANTHER" id="PTHR45887">
    <property type="entry name" value="TRANSLATION INITIATION FACTOR EIF-2B SUBUNIT EPSILON"/>
    <property type="match status" value="1"/>
</dbReference>
<dbReference type="InterPro" id="IPR003307">
    <property type="entry name" value="W2_domain"/>
</dbReference>
<comment type="subunit">
    <text evidence="20">Component of the translation initiation factor 2B (eIF2B) complex which is a heterodecamer of two sets of five different subunits: alpha, beta, gamma, delta and epsilon. Subunits alpha, beta and delta comprise a regulatory subcomplex and subunits epsilon and gamma comprise a catalytic subcomplex. Within the complex, the hexameric regulatory complex resides at the center, with the two heterodimeric catalytic subcomplexes bound on opposite sides.</text>
</comment>
<evidence type="ECO:0000256" key="21">
    <source>
        <dbReference type="ARBA" id="ARBA00057149"/>
    </source>
</evidence>
<evidence type="ECO:0000256" key="1">
    <source>
        <dbReference type="ARBA" id="ARBA00004123"/>
    </source>
</evidence>
<dbReference type="SUPFAM" id="SSF48371">
    <property type="entry name" value="ARM repeat"/>
    <property type="match status" value="1"/>
</dbReference>
<evidence type="ECO:0000256" key="3">
    <source>
        <dbReference type="ARBA" id="ARBA00007878"/>
    </source>
</evidence>
<evidence type="ECO:0000256" key="19">
    <source>
        <dbReference type="ARBA" id="ARBA00044345"/>
    </source>
</evidence>
<evidence type="ECO:0000256" key="13">
    <source>
        <dbReference type="ARBA" id="ARBA00023125"/>
    </source>
</evidence>
<comment type="similarity">
    <text evidence="3">Belongs to the eIF-2B gamma/epsilon subunits family.</text>
</comment>
<dbReference type="CDD" id="cd11558">
    <property type="entry name" value="W2_eIF2B_epsilon"/>
    <property type="match status" value="1"/>
</dbReference>
<evidence type="ECO:0000256" key="23">
    <source>
        <dbReference type="ARBA" id="ARBA00070291"/>
    </source>
</evidence>
<feature type="region of interest" description="Disordered" evidence="26">
    <location>
        <begin position="567"/>
        <end position="625"/>
    </location>
</feature>
<dbReference type="SUPFAM" id="SSF52172">
    <property type="entry name" value="CheY-like"/>
    <property type="match status" value="1"/>
</dbReference>
<dbReference type="GO" id="GO:0005085">
    <property type="term" value="F:guanyl-nucleotide exchange factor activity"/>
    <property type="evidence" value="ECO:0007669"/>
    <property type="project" value="InterPro"/>
</dbReference>
<dbReference type="InterPro" id="IPR056764">
    <property type="entry name" value="LbH_EIF2B3/5"/>
</dbReference>
<reference evidence="29 30" key="1">
    <citation type="journal article" date="2020" name="Genomics">
        <title>Complete, high-quality genomes from long-read metagenomic sequencing of two wolf lichen thalli reveals enigmatic genome architecture.</title>
        <authorList>
            <person name="McKenzie S.K."/>
            <person name="Walston R.F."/>
            <person name="Allen J.L."/>
        </authorList>
    </citation>
    <scope>NUCLEOTIDE SEQUENCE [LARGE SCALE GENOMIC DNA]</scope>
    <source>
        <strain evidence="29">WasteWater1</strain>
    </source>
</reference>
<dbReference type="Gene3D" id="3.40.50.2300">
    <property type="match status" value="1"/>
</dbReference>
<dbReference type="SUPFAM" id="SSF51161">
    <property type="entry name" value="Trimeric LpxA-like enzymes"/>
    <property type="match status" value="1"/>
</dbReference>
<keyword evidence="13" id="KW-0238">DNA-binding</keyword>
<proteinExistence type="inferred from homology"/>
<dbReference type="InterPro" id="IPR016024">
    <property type="entry name" value="ARM-type_fold"/>
</dbReference>
<dbReference type="Pfam" id="PF25084">
    <property type="entry name" value="LbH_EIF2B"/>
    <property type="match status" value="1"/>
</dbReference>
<comment type="subunit">
    <text evidence="4">Homotrimer.</text>
</comment>
<dbReference type="SMART" id="SM00415">
    <property type="entry name" value="HSF"/>
    <property type="match status" value="1"/>
</dbReference>
<evidence type="ECO:0000256" key="4">
    <source>
        <dbReference type="ARBA" id="ARBA00011233"/>
    </source>
</evidence>
<evidence type="ECO:0000256" key="5">
    <source>
        <dbReference type="ARBA" id="ARBA00018601"/>
    </source>
</evidence>
<evidence type="ECO:0000256" key="12">
    <source>
        <dbReference type="ARBA" id="ARBA00023054"/>
    </source>
</evidence>
<comment type="subcellular location">
    <subcellularLocation>
        <location evidence="2">Cytoplasm</location>
        <location evidence="2">Cytosol</location>
    </subcellularLocation>
    <subcellularLocation>
        <location evidence="1">Nucleus</location>
    </subcellularLocation>
</comment>
<keyword evidence="14" id="KW-0804">Transcription</keyword>
<dbReference type="InterPro" id="IPR036388">
    <property type="entry name" value="WH-like_DNA-bd_sf"/>
</dbReference>
<dbReference type="PANTHER" id="PTHR45887:SF1">
    <property type="entry name" value="TRANSLATION INITIATION FACTOR EIF-2B SUBUNIT EPSILON"/>
    <property type="match status" value="1"/>
</dbReference>
<evidence type="ECO:0000256" key="17">
    <source>
        <dbReference type="ARBA" id="ARBA00031190"/>
    </source>
</evidence>
<feature type="compositionally biased region" description="Acidic residues" evidence="26">
    <location>
        <begin position="1275"/>
        <end position="1292"/>
    </location>
</feature>
<dbReference type="GO" id="GO:0031369">
    <property type="term" value="F:translation initiation factor binding"/>
    <property type="evidence" value="ECO:0007669"/>
    <property type="project" value="InterPro"/>
</dbReference>
<dbReference type="GO" id="GO:0000160">
    <property type="term" value="P:phosphorelay signal transduction system"/>
    <property type="evidence" value="ECO:0007669"/>
    <property type="project" value="UniProtKB-KW"/>
</dbReference>
<dbReference type="SMART" id="SM00448">
    <property type="entry name" value="REC"/>
    <property type="match status" value="1"/>
</dbReference>
<dbReference type="InterPro" id="IPR051956">
    <property type="entry name" value="eIF2B_epsilon"/>
</dbReference>
<keyword evidence="11" id="KW-0805">Transcription regulation</keyword>
<evidence type="ECO:0000256" key="15">
    <source>
        <dbReference type="ARBA" id="ARBA00023242"/>
    </source>
</evidence>
<evidence type="ECO:0000259" key="28">
    <source>
        <dbReference type="PROSITE" id="PS51363"/>
    </source>
</evidence>
<keyword evidence="12 25" id="KW-0175">Coiled coil</keyword>
<dbReference type="GO" id="GO:0005829">
    <property type="term" value="C:cytosol"/>
    <property type="evidence" value="ECO:0007669"/>
    <property type="project" value="UniProtKB-SubCell"/>
</dbReference>
<feature type="region of interest" description="Disordered" evidence="26">
    <location>
        <begin position="499"/>
        <end position="554"/>
    </location>
</feature>
<evidence type="ECO:0000256" key="9">
    <source>
        <dbReference type="ARBA" id="ARBA00022917"/>
    </source>
</evidence>
<feature type="modified residue" description="4-aspartylphosphate" evidence="24">
    <location>
        <position position="427"/>
    </location>
</feature>
<organism evidence="29 30">
    <name type="scientific">Letharia lupina</name>
    <dbReference type="NCBI Taxonomy" id="560253"/>
    <lineage>
        <taxon>Eukaryota</taxon>
        <taxon>Fungi</taxon>
        <taxon>Dikarya</taxon>
        <taxon>Ascomycota</taxon>
        <taxon>Pezizomycotina</taxon>
        <taxon>Lecanoromycetes</taxon>
        <taxon>OSLEUM clade</taxon>
        <taxon>Lecanoromycetidae</taxon>
        <taxon>Lecanorales</taxon>
        <taxon>Lecanorineae</taxon>
        <taxon>Parmeliaceae</taxon>
        <taxon>Letharia</taxon>
    </lineage>
</organism>
<dbReference type="InterPro" id="IPR036390">
    <property type="entry name" value="WH_DNA-bd_sf"/>
</dbReference>
<feature type="domain" description="W2" evidence="28">
    <location>
        <begin position="1104"/>
        <end position="1282"/>
    </location>
</feature>
<dbReference type="InterPro" id="IPR035543">
    <property type="entry name" value="eIF-2B_epsilon_N"/>
</dbReference>
<evidence type="ECO:0000256" key="18">
    <source>
        <dbReference type="ARBA" id="ARBA00044144"/>
    </source>
</evidence>
<dbReference type="Gene3D" id="1.10.10.10">
    <property type="entry name" value="Winged helix-like DNA-binding domain superfamily/Winged helix DNA-binding domain"/>
    <property type="match status" value="1"/>
</dbReference>
<dbReference type="CDD" id="cd17546">
    <property type="entry name" value="REC_hyHK_CKI1_RcsC-like"/>
    <property type="match status" value="1"/>
</dbReference>
<feature type="region of interest" description="Disordered" evidence="26">
    <location>
        <begin position="1086"/>
        <end position="1107"/>
    </location>
</feature>
<comment type="caution">
    <text evidence="29">The sequence shown here is derived from an EMBL/GenBank/DDBJ whole genome shotgun (WGS) entry which is preliminary data.</text>
</comment>
<name>A0A8H6C9K6_9LECA</name>
<evidence type="ECO:0000256" key="20">
    <source>
        <dbReference type="ARBA" id="ARBA00046432"/>
    </source>
</evidence>
<dbReference type="PROSITE" id="PS00434">
    <property type="entry name" value="HSF_DOMAIN"/>
    <property type="match status" value="1"/>
</dbReference>
<feature type="coiled-coil region" evidence="25">
    <location>
        <begin position="145"/>
        <end position="179"/>
    </location>
</feature>
<evidence type="ECO:0000256" key="25">
    <source>
        <dbReference type="SAM" id="Coils"/>
    </source>
</evidence>
<dbReference type="GO" id="GO:0003743">
    <property type="term" value="F:translation initiation factor activity"/>
    <property type="evidence" value="ECO:0007669"/>
    <property type="project" value="UniProtKB-KW"/>
</dbReference>
<dbReference type="CDD" id="cd05787">
    <property type="entry name" value="LbH_eIF2B_epsilon"/>
    <property type="match status" value="1"/>
</dbReference>
<keyword evidence="7" id="KW-0396">Initiation factor</keyword>
<evidence type="ECO:0000313" key="29">
    <source>
        <dbReference type="EMBL" id="KAF6219402.1"/>
    </source>
</evidence>
<feature type="domain" description="Response regulatory" evidence="27">
    <location>
        <begin position="377"/>
        <end position="491"/>
    </location>
</feature>
<evidence type="ECO:0000256" key="14">
    <source>
        <dbReference type="ARBA" id="ARBA00023163"/>
    </source>
</evidence>
<dbReference type="Pfam" id="PF00447">
    <property type="entry name" value="HSF_DNA-bind"/>
    <property type="match status" value="1"/>
</dbReference>
<dbReference type="PROSITE" id="PS51363">
    <property type="entry name" value="W2"/>
    <property type="match status" value="1"/>
</dbReference>
<dbReference type="InterPro" id="IPR029044">
    <property type="entry name" value="Nucleotide-diphossugar_trans"/>
</dbReference>
<evidence type="ECO:0000256" key="6">
    <source>
        <dbReference type="ARBA" id="ARBA00022490"/>
    </source>
</evidence>
<dbReference type="Pfam" id="PF00072">
    <property type="entry name" value="Response_reg"/>
    <property type="match status" value="1"/>
</dbReference>
<dbReference type="EMBL" id="JACCJB010000020">
    <property type="protein sequence ID" value="KAF6219402.1"/>
    <property type="molecule type" value="Genomic_DNA"/>
</dbReference>
<dbReference type="RefSeq" id="XP_037148837.1">
    <property type="nucleotide sequence ID" value="XM_037296139.1"/>
</dbReference>
<dbReference type="InterPro" id="IPR011006">
    <property type="entry name" value="CheY-like_superfamily"/>
</dbReference>
<keyword evidence="30" id="KW-1185">Reference proteome</keyword>
<dbReference type="InterPro" id="IPR005835">
    <property type="entry name" value="NTP_transferase_dom"/>
</dbReference>
<gene>
    <name evidence="29" type="ORF">HO133_005228</name>
</gene>
<comment type="similarity">
    <text evidence="22">Belongs to the SKN7 family.</text>
</comment>
<dbReference type="InterPro" id="IPR000232">
    <property type="entry name" value="HSF_DNA-bd"/>
</dbReference>
<evidence type="ECO:0000256" key="11">
    <source>
        <dbReference type="ARBA" id="ARBA00023015"/>
    </source>
</evidence>
<evidence type="ECO:0000256" key="2">
    <source>
        <dbReference type="ARBA" id="ARBA00004514"/>
    </source>
</evidence>
<feature type="region of interest" description="Disordered" evidence="26">
    <location>
        <begin position="1273"/>
        <end position="1292"/>
    </location>
</feature>
<dbReference type="Proteomes" id="UP000593566">
    <property type="component" value="Unassembled WGS sequence"/>
</dbReference>
<keyword evidence="9" id="KW-0648">Protein biosynthesis</keyword>
<evidence type="ECO:0000256" key="10">
    <source>
        <dbReference type="ARBA" id="ARBA00023012"/>
    </source>
</evidence>
<feature type="compositionally biased region" description="Polar residues" evidence="26">
    <location>
        <begin position="567"/>
        <end position="578"/>
    </location>
</feature>
<dbReference type="GO" id="GO:0003700">
    <property type="term" value="F:DNA-binding transcription factor activity"/>
    <property type="evidence" value="ECO:0007669"/>
    <property type="project" value="InterPro"/>
</dbReference>
<dbReference type="Pfam" id="PF00483">
    <property type="entry name" value="NTP_transferase"/>
    <property type="match status" value="1"/>
</dbReference>
<dbReference type="SMART" id="SM00515">
    <property type="entry name" value="eIF5C"/>
    <property type="match status" value="1"/>
</dbReference>
<dbReference type="Gene3D" id="1.25.40.180">
    <property type="match status" value="1"/>
</dbReference>